<feature type="region of interest" description="Disordered" evidence="1">
    <location>
        <begin position="68"/>
        <end position="91"/>
    </location>
</feature>
<evidence type="ECO:0000313" key="2">
    <source>
        <dbReference type="EMBL" id="VFQ89886.1"/>
    </source>
</evidence>
<protein>
    <submittedName>
        <fullName evidence="2">Uncharacterized protein</fullName>
    </submittedName>
</protein>
<sequence length="112" mass="11256">MTLVAVVAPLSASKATTLPGGGTITIVAAKKVSPAAGVAAVRRVAPAGPAVLSACVATAAMPRQQRRATVAAQGGPLSVKEEEGRPDLKKTRHGILKLKERGLSLEILGEAA</sequence>
<dbReference type="EMBL" id="OOIL02003924">
    <property type="protein sequence ID" value="VFQ89886.1"/>
    <property type="molecule type" value="Genomic_DNA"/>
</dbReference>
<evidence type="ECO:0000256" key="1">
    <source>
        <dbReference type="SAM" id="MobiDB-lite"/>
    </source>
</evidence>
<gene>
    <name evidence="2" type="ORF">CCAM_LOCUS31662</name>
</gene>
<evidence type="ECO:0000313" key="3">
    <source>
        <dbReference type="Proteomes" id="UP000595140"/>
    </source>
</evidence>
<feature type="compositionally biased region" description="Basic and acidic residues" evidence="1">
    <location>
        <begin position="79"/>
        <end position="89"/>
    </location>
</feature>
<keyword evidence="3" id="KW-1185">Reference proteome</keyword>
<name>A0A484MP79_9ASTE</name>
<dbReference type="AlphaFoldDB" id="A0A484MP79"/>
<proteinExistence type="predicted"/>
<dbReference type="Proteomes" id="UP000595140">
    <property type="component" value="Unassembled WGS sequence"/>
</dbReference>
<reference evidence="2 3" key="1">
    <citation type="submission" date="2018-04" db="EMBL/GenBank/DDBJ databases">
        <authorList>
            <person name="Vogel A."/>
        </authorList>
    </citation>
    <scope>NUCLEOTIDE SEQUENCE [LARGE SCALE GENOMIC DNA]</scope>
</reference>
<organism evidence="2 3">
    <name type="scientific">Cuscuta campestris</name>
    <dbReference type="NCBI Taxonomy" id="132261"/>
    <lineage>
        <taxon>Eukaryota</taxon>
        <taxon>Viridiplantae</taxon>
        <taxon>Streptophyta</taxon>
        <taxon>Embryophyta</taxon>
        <taxon>Tracheophyta</taxon>
        <taxon>Spermatophyta</taxon>
        <taxon>Magnoliopsida</taxon>
        <taxon>eudicotyledons</taxon>
        <taxon>Gunneridae</taxon>
        <taxon>Pentapetalae</taxon>
        <taxon>asterids</taxon>
        <taxon>lamiids</taxon>
        <taxon>Solanales</taxon>
        <taxon>Convolvulaceae</taxon>
        <taxon>Cuscuteae</taxon>
        <taxon>Cuscuta</taxon>
        <taxon>Cuscuta subgen. Grammica</taxon>
        <taxon>Cuscuta sect. Cleistogrammica</taxon>
    </lineage>
</organism>
<accession>A0A484MP79</accession>